<evidence type="ECO:0000313" key="1">
    <source>
        <dbReference type="EMBL" id="QAT89019.1"/>
    </source>
</evidence>
<proteinExistence type="predicted"/>
<sequence>MSNWFERARFQVSSAWAVLPTRLAGCPNAREQARIGEVYEHTTVVSQAYDETGSRLRVRGLPGAIARLTRSFQE</sequence>
<protein>
    <submittedName>
        <fullName evidence="1">Putative GTP-binding protein</fullName>
    </submittedName>
</protein>
<organism evidence="1 2">
    <name type="scientific">Corallococcus coralloides</name>
    <name type="common">Myxococcus coralloides</name>
    <dbReference type="NCBI Taxonomy" id="184914"/>
    <lineage>
        <taxon>Bacteria</taxon>
        <taxon>Pseudomonadati</taxon>
        <taxon>Myxococcota</taxon>
        <taxon>Myxococcia</taxon>
        <taxon>Myxococcales</taxon>
        <taxon>Cystobacterineae</taxon>
        <taxon>Myxococcaceae</taxon>
        <taxon>Corallococcus</taxon>
    </lineage>
</organism>
<dbReference type="EMBL" id="CP034669">
    <property type="protein sequence ID" value="QAT89019.1"/>
    <property type="molecule type" value="Genomic_DNA"/>
</dbReference>
<reference evidence="1 2" key="1">
    <citation type="submission" date="2018-12" db="EMBL/GenBank/DDBJ databases">
        <title>Complete Genome Sequence of the Corallopyronin A producing Myxobacterium Corallococcus coralloides B035.</title>
        <authorList>
            <person name="Bouhired S.M."/>
            <person name="Rupp O."/>
            <person name="Blom J."/>
            <person name="Schaeberle T.F."/>
            <person name="Kehraus S."/>
            <person name="Schiefer A."/>
            <person name="Pfarr K."/>
            <person name="Goesmann A."/>
            <person name="Hoerauf A."/>
            <person name="Koenig G.M."/>
        </authorList>
    </citation>
    <scope>NUCLEOTIDE SEQUENCE [LARGE SCALE GENOMIC DNA]</scope>
    <source>
        <strain evidence="1 2">B035</strain>
    </source>
</reference>
<evidence type="ECO:0000313" key="2">
    <source>
        <dbReference type="Proteomes" id="UP000288758"/>
    </source>
</evidence>
<dbReference type="Proteomes" id="UP000288758">
    <property type="component" value="Chromosome"/>
</dbReference>
<dbReference type="AlphaFoldDB" id="A0A410S4C9"/>
<name>A0A410S4C9_CORCK</name>
<accession>A0A410S4C9</accession>
<gene>
    <name evidence="1" type="primary">hflX1_1</name>
    <name evidence="1" type="ORF">EJ065_7497</name>
</gene>